<feature type="transmembrane region" description="Helical" evidence="1">
    <location>
        <begin position="7"/>
        <end position="26"/>
    </location>
</feature>
<dbReference type="GO" id="GO:0005975">
    <property type="term" value="P:carbohydrate metabolic process"/>
    <property type="evidence" value="ECO:0007669"/>
    <property type="project" value="InterPro"/>
</dbReference>
<evidence type="ECO:0000256" key="1">
    <source>
        <dbReference type="SAM" id="Phobius"/>
    </source>
</evidence>
<dbReference type="SUPFAM" id="SSF88713">
    <property type="entry name" value="Glycoside hydrolase/deacetylase"/>
    <property type="match status" value="1"/>
</dbReference>
<dbReference type="InterPro" id="IPR011330">
    <property type="entry name" value="Glyco_hydro/deAcase_b/a-brl"/>
</dbReference>
<proteinExistence type="predicted"/>
<keyword evidence="1" id="KW-0812">Transmembrane</keyword>
<evidence type="ECO:0000313" key="4">
    <source>
        <dbReference type="Proteomes" id="UP000487649"/>
    </source>
</evidence>
<dbReference type="PANTHER" id="PTHR10587">
    <property type="entry name" value="GLYCOSYL TRANSFERASE-RELATED"/>
    <property type="match status" value="1"/>
</dbReference>
<gene>
    <name evidence="3" type="ORF">GMA92_05035</name>
</gene>
<feature type="domain" description="NodB homology" evidence="2">
    <location>
        <begin position="54"/>
        <end position="236"/>
    </location>
</feature>
<dbReference type="InterPro" id="IPR002509">
    <property type="entry name" value="NODB_dom"/>
</dbReference>
<dbReference type="Pfam" id="PF01522">
    <property type="entry name" value="Polysacc_deac_1"/>
    <property type="match status" value="1"/>
</dbReference>
<keyword evidence="1" id="KW-1133">Transmembrane helix</keyword>
<keyword evidence="1" id="KW-0472">Membrane</keyword>
<name>A0A9X5AN68_9FIRM</name>
<sequence length="254" mass="29518">MNNFKKMIFSIITLGLAIGVVVTFIFKDHQILQHNSDVEIQPEAIEEEHLANQKVMYLTFDDGPSEYTKKIVDILDEHQVPATFFFIGKNVDGKEDSVRYAAKHGHTIGLHSISHNRDVIYNEAEPYKLLEESLELQSYLEPLIGYKTVIIRPPYGSSFMPDVIFNNVGEAGFKLWDWSIDTNDWREETTVESIMTFLNEFPAGEREILLEHELPITLEVLPLIISHYKEQGYLFKAYNQDEHFPYNFHLNDNY</sequence>
<dbReference type="Gene3D" id="3.20.20.370">
    <property type="entry name" value="Glycoside hydrolase/deacetylase"/>
    <property type="match status" value="1"/>
</dbReference>
<dbReference type="RefSeq" id="WP_006783783.1">
    <property type="nucleotide sequence ID" value="NZ_CAUWFM010000015.1"/>
</dbReference>
<dbReference type="AlphaFoldDB" id="A0A9X5AN68"/>
<dbReference type="GO" id="GO:0016810">
    <property type="term" value="F:hydrolase activity, acting on carbon-nitrogen (but not peptide) bonds"/>
    <property type="evidence" value="ECO:0007669"/>
    <property type="project" value="InterPro"/>
</dbReference>
<accession>A0A9X5AN68</accession>
<dbReference type="EMBL" id="WMQE01000008">
    <property type="protein sequence ID" value="MTK20802.1"/>
    <property type="molecule type" value="Genomic_DNA"/>
</dbReference>
<reference evidence="3 4" key="1">
    <citation type="journal article" date="2019" name="Nat. Med.">
        <title>A library of human gut bacterial isolates paired with longitudinal multiomics data enables mechanistic microbiome research.</title>
        <authorList>
            <person name="Poyet M."/>
            <person name="Groussin M."/>
            <person name="Gibbons S.M."/>
            <person name="Avila-Pacheco J."/>
            <person name="Jiang X."/>
            <person name="Kearney S.M."/>
            <person name="Perrotta A.R."/>
            <person name="Berdy B."/>
            <person name="Zhao S."/>
            <person name="Lieberman T.D."/>
            <person name="Swanson P.K."/>
            <person name="Smith M."/>
            <person name="Roesemann S."/>
            <person name="Alexander J.E."/>
            <person name="Rich S.A."/>
            <person name="Livny J."/>
            <person name="Vlamakis H."/>
            <person name="Clish C."/>
            <person name="Bullock K."/>
            <person name="Deik A."/>
            <person name="Scott J."/>
            <person name="Pierce K.A."/>
            <person name="Xavier R.J."/>
            <person name="Alm E.J."/>
        </authorList>
    </citation>
    <scope>NUCLEOTIDE SEQUENCE [LARGE SCALE GENOMIC DNA]</scope>
    <source>
        <strain evidence="3 4">BIOML-A198</strain>
    </source>
</reference>
<dbReference type="PROSITE" id="PS51677">
    <property type="entry name" value="NODB"/>
    <property type="match status" value="1"/>
</dbReference>
<dbReference type="Proteomes" id="UP000487649">
    <property type="component" value="Unassembled WGS sequence"/>
</dbReference>
<protein>
    <submittedName>
        <fullName evidence="3">Polysaccharide deacetylase family protein</fullName>
    </submittedName>
</protein>
<dbReference type="CDD" id="cd10944">
    <property type="entry name" value="CE4_SmPgdA_like"/>
    <property type="match status" value="1"/>
</dbReference>
<organism evidence="3 4">
    <name type="scientific">Turicibacter sanguinis</name>
    <dbReference type="NCBI Taxonomy" id="154288"/>
    <lineage>
        <taxon>Bacteria</taxon>
        <taxon>Bacillati</taxon>
        <taxon>Bacillota</taxon>
        <taxon>Erysipelotrichia</taxon>
        <taxon>Erysipelotrichales</taxon>
        <taxon>Turicibacteraceae</taxon>
        <taxon>Turicibacter</taxon>
    </lineage>
</organism>
<evidence type="ECO:0000313" key="3">
    <source>
        <dbReference type="EMBL" id="MTK20802.1"/>
    </source>
</evidence>
<dbReference type="InterPro" id="IPR050248">
    <property type="entry name" value="Polysacc_deacetylase_ArnD"/>
</dbReference>
<evidence type="ECO:0000259" key="2">
    <source>
        <dbReference type="PROSITE" id="PS51677"/>
    </source>
</evidence>
<comment type="caution">
    <text evidence="3">The sequence shown here is derived from an EMBL/GenBank/DDBJ whole genome shotgun (WGS) entry which is preliminary data.</text>
</comment>
<dbReference type="PANTHER" id="PTHR10587:SF125">
    <property type="entry name" value="POLYSACCHARIDE DEACETYLASE YHEN-RELATED"/>
    <property type="match status" value="1"/>
</dbReference>